<sequence length="52" mass="5926">VKRLSSEELIIRRLRFLTTSNKGNHENGAIHIENGSIHAVDLYINSKKIPEL</sequence>
<feature type="non-terminal residue" evidence="1">
    <location>
        <position position="1"/>
    </location>
</feature>
<accession>A0A381R9I1</accession>
<dbReference type="EMBL" id="UINC01001744">
    <property type="protein sequence ID" value="SUZ87874.1"/>
    <property type="molecule type" value="Genomic_DNA"/>
</dbReference>
<name>A0A381R9I1_9ZZZZ</name>
<evidence type="ECO:0000313" key="1">
    <source>
        <dbReference type="EMBL" id="SUZ87874.1"/>
    </source>
</evidence>
<reference evidence="1" key="1">
    <citation type="submission" date="2018-05" db="EMBL/GenBank/DDBJ databases">
        <authorList>
            <person name="Lanie J.A."/>
            <person name="Ng W.-L."/>
            <person name="Kazmierczak K.M."/>
            <person name="Andrzejewski T.M."/>
            <person name="Davidsen T.M."/>
            <person name="Wayne K.J."/>
            <person name="Tettelin H."/>
            <person name="Glass J.I."/>
            <person name="Rusch D."/>
            <person name="Podicherti R."/>
            <person name="Tsui H.-C.T."/>
            <person name="Winkler M.E."/>
        </authorList>
    </citation>
    <scope>NUCLEOTIDE SEQUENCE</scope>
</reference>
<dbReference type="AlphaFoldDB" id="A0A381R9I1"/>
<proteinExistence type="predicted"/>
<gene>
    <name evidence="1" type="ORF">METZ01_LOCUS40728</name>
</gene>
<protein>
    <submittedName>
        <fullName evidence="1">Uncharacterized protein</fullName>
    </submittedName>
</protein>
<organism evidence="1">
    <name type="scientific">marine metagenome</name>
    <dbReference type="NCBI Taxonomy" id="408172"/>
    <lineage>
        <taxon>unclassified sequences</taxon>
        <taxon>metagenomes</taxon>
        <taxon>ecological metagenomes</taxon>
    </lineage>
</organism>